<feature type="chain" id="PRO_5001957162" evidence="4">
    <location>
        <begin position="29"/>
        <end position="449"/>
    </location>
</feature>
<accession>A0A099KF19</accession>
<comment type="caution">
    <text evidence="6">The sequence shown here is derived from an EMBL/GenBank/DDBJ whole genome shotgun (WGS) entry which is preliminary data.</text>
</comment>
<dbReference type="InterPro" id="IPR036264">
    <property type="entry name" value="Bact_exopeptidase_dim_dom"/>
</dbReference>
<dbReference type="SUPFAM" id="SSF53187">
    <property type="entry name" value="Zn-dependent exopeptidases"/>
    <property type="match status" value="1"/>
</dbReference>
<name>A0A099KF19_COLPS</name>
<evidence type="ECO:0000259" key="5">
    <source>
        <dbReference type="Pfam" id="PF07687"/>
    </source>
</evidence>
<protein>
    <submittedName>
        <fullName evidence="6">Peptidase M20</fullName>
    </submittedName>
</protein>
<dbReference type="InterPro" id="IPR050072">
    <property type="entry name" value="Peptidase_M20A"/>
</dbReference>
<dbReference type="EMBL" id="JQEC01000068">
    <property type="protein sequence ID" value="KGJ88188.1"/>
    <property type="molecule type" value="Genomic_DNA"/>
</dbReference>
<evidence type="ECO:0000313" key="6">
    <source>
        <dbReference type="EMBL" id="KGJ88188.1"/>
    </source>
</evidence>
<dbReference type="PATRIC" id="fig|28229.3.peg.4191"/>
<evidence type="ECO:0000256" key="4">
    <source>
        <dbReference type="SAM" id="SignalP"/>
    </source>
</evidence>
<dbReference type="OrthoDB" id="9776600at2"/>
<evidence type="ECO:0000313" key="7">
    <source>
        <dbReference type="Proteomes" id="UP000029868"/>
    </source>
</evidence>
<dbReference type="Proteomes" id="UP000029868">
    <property type="component" value="Unassembled WGS sequence"/>
</dbReference>
<dbReference type="Pfam" id="PF01546">
    <property type="entry name" value="Peptidase_M20"/>
    <property type="match status" value="1"/>
</dbReference>
<dbReference type="GO" id="GO:0016787">
    <property type="term" value="F:hydrolase activity"/>
    <property type="evidence" value="ECO:0007669"/>
    <property type="project" value="UniProtKB-KW"/>
</dbReference>
<reference evidence="6 7" key="1">
    <citation type="submission" date="2014-08" db="EMBL/GenBank/DDBJ databases">
        <title>Genomic and Phenotypic Diversity of Colwellia psychrerythraea strains from Disparate Marine Basins.</title>
        <authorList>
            <person name="Techtmann S.M."/>
            <person name="Stelling S.C."/>
            <person name="Utturkar S.M."/>
            <person name="Alshibli N."/>
            <person name="Harris A."/>
            <person name="Brown S.D."/>
            <person name="Hazen T.C."/>
        </authorList>
    </citation>
    <scope>NUCLEOTIDE SEQUENCE [LARGE SCALE GENOMIC DNA]</scope>
    <source>
        <strain evidence="6 7">GAB14E</strain>
    </source>
</reference>
<keyword evidence="1" id="KW-0479">Metal-binding</keyword>
<evidence type="ECO:0000256" key="1">
    <source>
        <dbReference type="ARBA" id="ARBA00022723"/>
    </source>
</evidence>
<dbReference type="InterPro" id="IPR011650">
    <property type="entry name" value="Peptidase_M20_dimer"/>
</dbReference>
<feature type="signal peptide" evidence="4">
    <location>
        <begin position="1"/>
        <end position="28"/>
    </location>
</feature>
<dbReference type="SUPFAM" id="SSF55031">
    <property type="entry name" value="Bacterial exopeptidase dimerisation domain"/>
    <property type="match status" value="1"/>
</dbReference>
<proteinExistence type="predicted"/>
<dbReference type="AlphaFoldDB" id="A0A099KF19"/>
<dbReference type="GO" id="GO:0046872">
    <property type="term" value="F:metal ion binding"/>
    <property type="evidence" value="ECO:0007669"/>
    <property type="project" value="UniProtKB-KW"/>
</dbReference>
<gene>
    <name evidence="6" type="ORF">GAB14E_4217</name>
</gene>
<keyword evidence="2" id="KW-0378">Hydrolase</keyword>
<feature type="domain" description="Peptidase M20 dimerisation" evidence="5">
    <location>
        <begin position="231"/>
        <end position="347"/>
    </location>
</feature>
<evidence type="ECO:0000256" key="2">
    <source>
        <dbReference type="ARBA" id="ARBA00022801"/>
    </source>
</evidence>
<organism evidence="6 7">
    <name type="scientific">Colwellia psychrerythraea</name>
    <name type="common">Vibrio psychroerythus</name>
    <dbReference type="NCBI Taxonomy" id="28229"/>
    <lineage>
        <taxon>Bacteria</taxon>
        <taxon>Pseudomonadati</taxon>
        <taxon>Pseudomonadota</taxon>
        <taxon>Gammaproteobacteria</taxon>
        <taxon>Alteromonadales</taxon>
        <taxon>Colwelliaceae</taxon>
        <taxon>Colwellia</taxon>
    </lineage>
</organism>
<dbReference type="Gene3D" id="3.30.70.360">
    <property type="match status" value="1"/>
</dbReference>
<sequence length="449" mass="48257">MFKIIKPTALLFLAASLGSLFVSPLIYAQVMSASEKTPLDINEQDVVKQVELGLPRALKDIEQAVNINSGSMNIEGVKQVGLLANKQLSEIGFEVEWLDGSAFNRAGHILATHQSNKPNAVKILMIGHLDTVFAKNDDFQQFVRLSDTQAAGPGVADMKGGNTIIIAALRALNKLNLLDNVSIKVLLTGDEESSGRPLSLSKKAIVDGAIWADIALGFENGDNNINTGMAARRGYTGWTLNVEGKPAHSSQIFNDEVGYGAIYETARILEAFRAQLEQEENLTFNPGMIIGGTSIDYDAAKSSGSAFGKSNVIAQKAKVKGDLRALSNKQLKSAKQTMQNIVKKNLNHTQAELIFSEGYPPMALTKGNLELLAQYSQVSEDLGYNAIKPANPRKAGAADISFAAEHVDMSLDGLGLMGSGAHTKNEIADLTTLGKNIEKTAILIYRLSK</sequence>
<keyword evidence="3" id="KW-0170">Cobalt</keyword>
<evidence type="ECO:0000256" key="3">
    <source>
        <dbReference type="ARBA" id="ARBA00023285"/>
    </source>
</evidence>
<dbReference type="InterPro" id="IPR002933">
    <property type="entry name" value="Peptidase_M20"/>
</dbReference>
<dbReference type="Pfam" id="PF07687">
    <property type="entry name" value="M20_dimer"/>
    <property type="match status" value="1"/>
</dbReference>
<keyword evidence="4" id="KW-0732">Signal</keyword>
<dbReference type="Gene3D" id="3.40.630.10">
    <property type="entry name" value="Zn peptidases"/>
    <property type="match status" value="1"/>
</dbReference>
<dbReference type="PANTHER" id="PTHR43808:SF32">
    <property type="entry name" value="ARGE_DAPE-RELATED DEACYLASE"/>
    <property type="match status" value="1"/>
</dbReference>
<dbReference type="PANTHER" id="PTHR43808">
    <property type="entry name" value="ACETYLORNITHINE DEACETYLASE"/>
    <property type="match status" value="1"/>
</dbReference>